<evidence type="ECO:0000259" key="4">
    <source>
        <dbReference type="PROSITE" id="PS50893"/>
    </source>
</evidence>
<evidence type="ECO:0000256" key="3">
    <source>
        <dbReference type="ARBA" id="ARBA00022840"/>
    </source>
</evidence>
<dbReference type="InterPro" id="IPR003439">
    <property type="entry name" value="ABC_transporter-like_ATP-bd"/>
</dbReference>
<evidence type="ECO:0000313" key="5">
    <source>
        <dbReference type="EMBL" id="MDG4945129.1"/>
    </source>
</evidence>
<feature type="domain" description="ABC transporter" evidence="4">
    <location>
        <begin position="2"/>
        <end position="235"/>
    </location>
</feature>
<dbReference type="SMART" id="SM00382">
    <property type="entry name" value="AAA"/>
    <property type="match status" value="1"/>
</dbReference>
<keyword evidence="2" id="KW-0547">Nucleotide-binding</keyword>
<dbReference type="Proteomes" id="UP001152599">
    <property type="component" value="Unassembled WGS sequence"/>
</dbReference>
<reference evidence="5" key="1">
    <citation type="submission" date="2022-07" db="EMBL/GenBank/DDBJ databases">
        <title>Description and genome-wide analysis of Profundicola chukchiensis gen. nov., sp. nov., marine bacteria isolated from bottom sediments of the Chukchi Sea.</title>
        <authorList>
            <person name="Romanenko L."/>
            <person name="Otstavnykh N."/>
            <person name="Kurilenko V."/>
            <person name="Eremeev V."/>
            <person name="Velansky P."/>
            <person name="Mikhailov V."/>
            <person name="Isaeva M."/>
        </authorList>
    </citation>
    <scope>NUCLEOTIDE SEQUENCE</scope>
    <source>
        <strain evidence="5">KMM 9713</strain>
    </source>
</reference>
<dbReference type="AlphaFoldDB" id="A0A9X4N1Y2"/>
<dbReference type="SUPFAM" id="SSF52540">
    <property type="entry name" value="P-loop containing nucleoside triphosphate hydrolases"/>
    <property type="match status" value="1"/>
</dbReference>
<accession>A0A9X4N1Y2</accession>
<dbReference type="InterPro" id="IPR003593">
    <property type="entry name" value="AAA+_ATPase"/>
</dbReference>
<name>A0A9X4N1Y2_9FLAO</name>
<organism evidence="5 6">
    <name type="scientific">Profundicola chukchiensis</name>
    <dbReference type="NCBI Taxonomy" id="2961959"/>
    <lineage>
        <taxon>Bacteria</taxon>
        <taxon>Pseudomonadati</taxon>
        <taxon>Bacteroidota</taxon>
        <taxon>Flavobacteriia</taxon>
        <taxon>Flavobacteriales</taxon>
        <taxon>Weeksellaceae</taxon>
        <taxon>Profundicola</taxon>
    </lineage>
</organism>
<gene>
    <name evidence="5" type="ORF">NMK71_01775</name>
</gene>
<evidence type="ECO:0000256" key="1">
    <source>
        <dbReference type="ARBA" id="ARBA00022448"/>
    </source>
</evidence>
<dbReference type="GO" id="GO:0016887">
    <property type="term" value="F:ATP hydrolysis activity"/>
    <property type="evidence" value="ECO:0007669"/>
    <property type="project" value="InterPro"/>
</dbReference>
<dbReference type="Gene3D" id="3.40.50.300">
    <property type="entry name" value="P-loop containing nucleotide triphosphate hydrolases"/>
    <property type="match status" value="1"/>
</dbReference>
<keyword evidence="1" id="KW-0813">Transport</keyword>
<dbReference type="PROSITE" id="PS50893">
    <property type="entry name" value="ABC_TRANSPORTER_2"/>
    <property type="match status" value="1"/>
</dbReference>
<dbReference type="Pfam" id="PF00005">
    <property type="entry name" value="ABC_tran"/>
    <property type="match status" value="1"/>
</dbReference>
<dbReference type="PROSITE" id="PS00211">
    <property type="entry name" value="ABC_TRANSPORTER_1"/>
    <property type="match status" value="1"/>
</dbReference>
<evidence type="ECO:0000313" key="6">
    <source>
        <dbReference type="Proteomes" id="UP001152599"/>
    </source>
</evidence>
<dbReference type="RefSeq" id="WP_304419840.1">
    <property type="nucleotide sequence ID" value="NZ_JANCMU010000001.1"/>
</dbReference>
<comment type="caution">
    <text evidence="5">The sequence shown here is derived from an EMBL/GenBank/DDBJ whole genome shotgun (WGS) entry which is preliminary data.</text>
</comment>
<evidence type="ECO:0000256" key="2">
    <source>
        <dbReference type="ARBA" id="ARBA00022741"/>
    </source>
</evidence>
<dbReference type="PANTHER" id="PTHR42781:SF4">
    <property type="entry name" value="SPERMIDINE_PUTRESCINE IMPORT ATP-BINDING PROTEIN POTA"/>
    <property type="match status" value="1"/>
</dbReference>
<proteinExistence type="predicted"/>
<protein>
    <submittedName>
        <fullName evidence="5">ABC transporter ATP-binding protein</fullName>
    </submittedName>
</protein>
<keyword evidence="6" id="KW-1185">Reference proteome</keyword>
<dbReference type="InterPro" id="IPR050093">
    <property type="entry name" value="ABC_SmlMolc_Importer"/>
</dbReference>
<dbReference type="InterPro" id="IPR027417">
    <property type="entry name" value="P-loop_NTPase"/>
</dbReference>
<dbReference type="PANTHER" id="PTHR42781">
    <property type="entry name" value="SPERMIDINE/PUTRESCINE IMPORT ATP-BINDING PROTEIN POTA"/>
    <property type="match status" value="1"/>
</dbReference>
<dbReference type="EMBL" id="JANCMU010000001">
    <property type="protein sequence ID" value="MDG4945129.1"/>
    <property type="molecule type" value="Genomic_DNA"/>
</dbReference>
<dbReference type="GO" id="GO:0005524">
    <property type="term" value="F:ATP binding"/>
    <property type="evidence" value="ECO:0007669"/>
    <property type="project" value="UniProtKB-KW"/>
</dbReference>
<keyword evidence="3 5" id="KW-0067">ATP-binding</keyword>
<sequence length="330" mass="37411">MLSIDNLHFSYEPGKPVLKDISLSLLSEEKLCILGQSGSGKSTLLKLIYAELQHDSGQIVFNKEEIKGRNHQLLPGHEDMTYVAQDFDLATYHTVAENVGSRISNTNQDYKTSRVNEVLKSLSIYDLKDKKPTELSGGQKQRVAIARAVAKPPKLLLLDEPFSQLDSGLHRRLREELFSFLEKNKIAVVFSSHRAEDALGYSDKIILLKNGEVIQQGSASQVYFSPQTTYVAHMFGLVNILNAQEAGAMGIERNFLKDVVLIYPEEISISEKGKHSGVVKRNRFMGNHYEIQFISKGKLLKAYHTQPIPPKERFNFDIRNYRWTLLDEDN</sequence>
<dbReference type="InterPro" id="IPR017871">
    <property type="entry name" value="ABC_transporter-like_CS"/>
</dbReference>